<organism evidence="1 2">
    <name type="scientific">Thermosulfurimonas marina</name>
    <dbReference type="NCBI Taxonomy" id="2047767"/>
    <lineage>
        <taxon>Bacteria</taxon>
        <taxon>Pseudomonadati</taxon>
        <taxon>Thermodesulfobacteriota</taxon>
        <taxon>Thermodesulfobacteria</taxon>
        <taxon>Thermodesulfobacteriales</taxon>
        <taxon>Thermodesulfobacteriaceae</taxon>
        <taxon>Thermosulfurimonas</taxon>
    </lineage>
</organism>
<reference evidence="1 2" key="1">
    <citation type="submission" date="2019-08" db="EMBL/GenBank/DDBJ databases">
        <title>Complete genome sequence of Thermosulfurimonas marina SU872T, an anaerobic thermophilic chemolithoautotrophic bacterium isolated from a shallow marine hydrothermal vent.</title>
        <authorList>
            <person name="Allioux M."/>
            <person name="Jebbar M."/>
            <person name="Slobodkina G."/>
            <person name="Slobodkin A."/>
            <person name="Moalic Y."/>
            <person name="Frolova A."/>
            <person name="Shao Z."/>
            <person name="Alain K."/>
        </authorList>
    </citation>
    <scope>NUCLEOTIDE SEQUENCE [LARGE SCALE GENOMIC DNA]</scope>
    <source>
        <strain evidence="1 2">SU872</strain>
    </source>
</reference>
<protein>
    <submittedName>
        <fullName evidence="1">Uncharacterized protein</fullName>
    </submittedName>
</protein>
<dbReference type="RefSeq" id="WP_168719839.1">
    <property type="nucleotide sequence ID" value="NZ_CP042909.1"/>
</dbReference>
<dbReference type="AlphaFoldDB" id="A0A6H1WTH7"/>
<keyword evidence="2" id="KW-1185">Reference proteome</keyword>
<dbReference type="Proteomes" id="UP000501253">
    <property type="component" value="Chromosome"/>
</dbReference>
<sequence length="101" mass="11504">MRIEIEGQVVYFIPENEREVQELDRLWKILTVCEGENRRIQPMGIFTPGATEAAQFFIEGVKPAVSSEKTIRYVCMTCNRMEEHPAGQAPICCGQPMIPMD</sequence>
<evidence type="ECO:0000313" key="2">
    <source>
        <dbReference type="Proteomes" id="UP000501253"/>
    </source>
</evidence>
<evidence type="ECO:0000313" key="1">
    <source>
        <dbReference type="EMBL" id="QJA06488.1"/>
    </source>
</evidence>
<name>A0A6H1WTH7_9BACT</name>
<dbReference type="EMBL" id="CP042909">
    <property type="protein sequence ID" value="QJA06488.1"/>
    <property type="molecule type" value="Genomic_DNA"/>
</dbReference>
<gene>
    <name evidence="1" type="ORF">FVE67_06600</name>
</gene>
<accession>A0A6H1WTH7</accession>
<proteinExistence type="predicted"/>
<dbReference type="KEGG" id="tmai:FVE67_06600"/>